<feature type="non-terminal residue" evidence="1">
    <location>
        <position position="1"/>
    </location>
</feature>
<evidence type="ECO:0000313" key="1">
    <source>
        <dbReference type="EMBL" id="RDX97740.1"/>
    </source>
</evidence>
<name>A0A371H4M5_MUCPR</name>
<dbReference type="EMBL" id="QJKJ01003580">
    <property type="protein sequence ID" value="RDX97740.1"/>
    <property type="molecule type" value="Genomic_DNA"/>
</dbReference>
<organism evidence="1 2">
    <name type="scientific">Mucuna pruriens</name>
    <name type="common">Velvet bean</name>
    <name type="synonym">Dolichos pruriens</name>
    <dbReference type="NCBI Taxonomy" id="157652"/>
    <lineage>
        <taxon>Eukaryota</taxon>
        <taxon>Viridiplantae</taxon>
        <taxon>Streptophyta</taxon>
        <taxon>Embryophyta</taxon>
        <taxon>Tracheophyta</taxon>
        <taxon>Spermatophyta</taxon>
        <taxon>Magnoliopsida</taxon>
        <taxon>eudicotyledons</taxon>
        <taxon>Gunneridae</taxon>
        <taxon>Pentapetalae</taxon>
        <taxon>rosids</taxon>
        <taxon>fabids</taxon>
        <taxon>Fabales</taxon>
        <taxon>Fabaceae</taxon>
        <taxon>Papilionoideae</taxon>
        <taxon>50 kb inversion clade</taxon>
        <taxon>NPAAA clade</taxon>
        <taxon>indigoferoid/millettioid clade</taxon>
        <taxon>Phaseoleae</taxon>
        <taxon>Mucuna</taxon>
    </lineage>
</organism>
<dbReference type="Proteomes" id="UP000257109">
    <property type="component" value="Unassembled WGS sequence"/>
</dbReference>
<sequence>MVVLANTYYSLQRYHNSRGGHKDIRWYPKWNERDEVLYLCGGLMSGLYSESTLDSYDNRQTFVHCDTKDLRNRYLINWQGFPENPPSTTIALEGRRWCTADAQTLRFPSIGVCRLYRAITSDNFQLSKSWSYTSSIEGDTLLKLCVPSY</sequence>
<gene>
    <name evidence="1" type="ORF">CR513_19449</name>
</gene>
<keyword evidence="2" id="KW-1185">Reference proteome</keyword>
<comment type="caution">
    <text evidence="1">The sequence shown here is derived from an EMBL/GenBank/DDBJ whole genome shotgun (WGS) entry which is preliminary data.</text>
</comment>
<dbReference type="AlphaFoldDB" id="A0A371H4M5"/>
<evidence type="ECO:0000313" key="2">
    <source>
        <dbReference type="Proteomes" id="UP000257109"/>
    </source>
</evidence>
<proteinExistence type="predicted"/>
<protein>
    <submittedName>
        <fullName evidence="1">Uncharacterized protein</fullName>
    </submittedName>
</protein>
<reference evidence="1" key="1">
    <citation type="submission" date="2018-05" db="EMBL/GenBank/DDBJ databases">
        <title>Draft genome of Mucuna pruriens seed.</title>
        <authorList>
            <person name="Nnadi N.E."/>
            <person name="Vos R."/>
            <person name="Hasami M.H."/>
            <person name="Devisetty U.K."/>
            <person name="Aguiy J.C."/>
        </authorList>
    </citation>
    <scope>NUCLEOTIDE SEQUENCE [LARGE SCALE GENOMIC DNA]</scope>
    <source>
        <strain evidence="1">JCA_2017</strain>
    </source>
</reference>
<accession>A0A371H4M5</accession>